<dbReference type="EMBL" id="JACOPB010000035">
    <property type="protein sequence ID" value="MBC5712439.1"/>
    <property type="molecule type" value="Genomic_DNA"/>
</dbReference>
<reference evidence="2 3" key="1">
    <citation type="submission" date="2020-08" db="EMBL/GenBank/DDBJ databases">
        <title>Genome public.</title>
        <authorList>
            <person name="Liu C."/>
            <person name="Sun Q."/>
        </authorList>
    </citation>
    <scope>NUCLEOTIDE SEQUENCE [LARGE SCALE GENOMIC DNA]</scope>
    <source>
        <strain evidence="2 3">NSJ-66</strain>
    </source>
</reference>
<sequence length="181" mass="19160">MADISKEIRDFREAERGEEVRGSMISLAEKVNKDGEDAIADVAAQVTKINNAITTANKAVTDANAATARANETLNHADEILDNATVQAANSAGSATTAKSWAVGGTDSRAGEDTDNSEYYSRQAKTSAGSAKNEADRAAQYSQIIAPGFYFDPAESALYIKAGVGVDFVVVDSVLYWKITV</sequence>
<keyword evidence="3" id="KW-1185">Reference proteome</keyword>
<dbReference type="RefSeq" id="WP_187024853.1">
    <property type="nucleotide sequence ID" value="NZ_JACOPB010000035.1"/>
</dbReference>
<feature type="compositionally biased region" description="Polar residues" evidence="1">
    <location>
        <begin position="117"/>
        <end position="130"/>
    </location>
</feature>
<evidence type="ECO:0008006" key="4">
    <source>
        <dbReference type="Google" id="ProtNLM"/>
    </source>
</evidence>
<comment type="caution">
    <text evidence="2">The sequence shown here is derived from an EMBL/GenBank/DDBJ whole genome shotgun (WGS) entry which is preliminary data.</text>
</comment>
<accession>A0ABR7HGX7</accession>
<name>A0ABR7HGX7_9FIRM</name>
<dbReference type="Proteomes" id="UP000634672">
    <property type="component" value="Unassembled WGS sequence"/>
</dbReference>
<feature type="region of interest" description="Disordered" evidence="1">
    <location>
        <begin position="97"/>
        <end position="133"/>
    </location>
</feature>
<organism evidence="2 3">
    <name type="scientific">Hungatella hominis</name>
    <dbReference type="NCBI Taxonomy" id="2763050"/>
    <lineage>
        <taxon>Bacteria</taxon>
        <taxon>Bacillati</taxon>
        <taxon>Bacillota</taxon>
        <taxon>Clostridia</taxon>
        <taxon>Lachnospirales</taxon>
        <taxon>Lachnospiraceae</taxon>
        <taxon>Hungatella</taxon>
    </lineage>
</organism>
<gene>
    <name evidence="2" type="ORF">H8S75_31555</name>
</gene>
<feature type="region of interest" description="Disordered" evidence="1">
    <location>
        <begin position="1"/>
        <end position="20"/>
    </location>
</feature>
<evidence type="ECO:0000256" key="1">
    <source>
        <dbReference type="SAM" id="MobiDB-lite"/>
    </source>
</evidence>
<protein>
    <recommendedName>
        <fullName evidence="4">Tail fiber protein</fullName>
    </recommendedName>
</protein>
<evidence type="ECO:0000313" key="3">
    <source>
        <dbReference type="Proteomes" id="UP000634672"/>
    </source>
</evidence>
<evidence type="ECO:0000313" key="2">
    <source>
        <dbReference type="EMBL" id="MBC5712439.1"/>
    </source>
</evidence>
<proteinExistence type="predicted"/>